<dbReference type="AlphaFoldDB" id="A0A6N3QLN7"/>
<dbReference type="EMBL" id="AERO01000130">
    <property type="protein sequence ID" value="EFW59325.1"/>
    <property type="molecule type" value="Genomic_DNA"/>
</dbReference>
<dbReference type="Proteomes" id="UP000003302">
    <property type="component" value="Unassembled WGS sequence"/>
</dbReference>
<protein>
    <submittedName>
        <fullName evidence="2">Uncharacterized protein</fullName>
    </submittedName>
</protein>
<comment type="caution">
    <text evidence="2">The sequence shown here is derived from an EMBL/GenBank/DDBJ whole genome shotgun (WGS) entry which is preliminary data.</text>
</comment>
<reference evidence="2 3" key="1">
    <citation type="submission" date="2011-01" db="EMBL/GenBank/DDBJ databases">
        <title>Shigella flexneri CDC 796-83 whole genome shotgun sequencing project.</title>
        <authorList>
            <person name="Mane S.P."/>
            <person name="Sobral B.W."/>
            <person name="Cebula T."/>
            <person name="Chertkov O."/>
            <person name="Munk A.C."/>
            <person name="Tapia R."/>
            <person name="Green L."/>
            <person name="Rogers Y."/>
            <person name="Detter J.C."/>
            <person name="Bruce D."/>
            <person name="Brettin T.S."/>
        </authorList>
    </citation>
    <scope>NUCLEOTIDE SEQUENCE [LARGE SCALE GENOMIC DNA]</scope>
    <source>
        <strain evidence="2 3">CDC 796-83</strain>
    </source>
</reference>
<sequence length="50" mass="5635">MQLHSHAQAAPGMARSAENEAGKRMQSHAPYRCMAFFSKNGRIFGEFYTD</sequence>
<name>A0A6N3QLN7_SHIFL</name>
<proteinExistence type="predicted"/>
<accession>A0A6N3QLN7</accession>
<gene>
    <name evidence="2" type="ORF">SGF_03296</name>
</gene>
<feature type="region of interest" description="Disordered" evidence="1">
    <location>
        <begin position="1"/>
        <end position="24"/>
    </location>
</feature>
<evidence type="ECO:0000313" key="3">
    <source>
        <dbReference type="Proteomes" id="UP000003302"/>
    </source>
</evidence>
<organism evidence="2 3">
    <name type="scientific">Shigella flexneri CDC 796-83</name>
    <dbReference type="NCBI Taxonomy" id="945360"/>
    <lineage>
        <taxon>Bacteria</taxon>
        <taxon>Pseudomonadati</taxon>
        <taxon>Pseudomonadota</taxon>
        <taxon>Gammaproteobacteria</taxon>
        <taxon>Enterobacterales</taxon>
        <taxon>Enterobacteriaceae</taxon>
        <taxon>Shigella</taxon>
    </lineage>
</organism>
<evidence type="ECO:0000256" key="1">
    <source>
        <dbReference type="SAM" id="MobiDB-lite"/>
    </source>
</evidence>
<evidence type="ECO:0000313" key="2">
    <source>
        <dbReference type="EMBL" id="EFW59325.1"/>
    </source>
</evidence>